<dbReference type="STRING" id="1123237.Salmuc_04965"/>
<dbReference type="OrthoDB" id="9804774at2"/>
<dbReference type="eggNOG" id="COG1028">
    <property type="taxonomic scope" value="Bacteria"/>
</dbReference>
<sequence>MSILASLTPPEGLRVLVTAGAGGIGHAIARGFAETGARVHISDVDASAVEAVTDERITGSVANAADDAETEALFAEAVDSMGGLDVVIANAGVAGPTAGVGEISTAEWDQCLEINLRGAYLAARFGAPELVRSKGSFIALSSVAGRLPYAYRTPYAASKWGVVGLAKSLAAELGPEGVRSNAILPGIVKGPRIDKVISARAEQLGISFEEMREQYLAKVSLRRMVTPEDIAAMCLFLASPGGGNVSGQALSVCGNVETL</sequence>
<dbReference type="InterPro" id="IPR036291">
    <property type="entry name" value="NAD(P)-bd_dom_sf"/>
</dbReference>
<protein>
    <submittedName>
        <fullName evidence="3">Oxidoreductase, short chain dehydrogenase/reductase family</fullName>
    </submittedName>
</protein>
<dbReference type="CDD" id="cd05233">
    <property type="entry name" value="SDR_c"/>
    <property type="match status" value="1"/>
</dbReference>
<gene>
    <name evidence="3" type="ORF">Salmuc_04965</name>
</gene>
<dbReference type="PANTHER" id="PTHR42760:SF133">
    <property type="entry name" value="3-OXOACYL-[ACYL-CARRIER-PROTEIN] REDUCTASE"/>
    <property type="match status" value="1"/>
</dbReference>
<dbReference type="SUPFAM" id="SSF51735">
    <property type="entry name" value="NAD(P)-binding Rossmann-fold domains"/>
    <property type="match status" value="1"/>
</dbReference>
<dbReference type="Proteomes" id="UP000015347">
    <property type="component" value="Unassembled WGS sequence"/>
</dbReference>
<dbReference type="Pfam" id="PF13561">
    <property type="entry name" value="adh_short_C2"/>
    <property type="match status" value="1"/>
</dbReference>
<comment type="caution">
    <text evidence="3">The sequence shown here is derived from an EMBL/GenBank/DDBJ whole genome shotgun (WGS) entry which is preliminary data.</text>
</comment>
<dbReference type="PROSITE" id="PS00061">
    <property type="entry name" value="ADH_SHORT"/>
    <property type="match status" value="1"/>
</dbReference>
<evidence type="ECO:0000313" key="3">
    <source>
        <dbReference type="EMBL" id="EPX85693.1"/>
    </source>
</evidence>
<organism evidence="3 4">
    <name type="scientific">Salipiger mucosus DSM 16094</name>
    <dbReference type="NCBI Taxonomy" id="1123237"/>
    <lineage>
        <taxon>Bacteria</taxon>
        <taxon>Pseudomonadati</taxon>
        <taxon>Pseudomonadota</taxon>
        <taxon>Alphaproteobacteria</taxon>
        <taxon>Rhodobacterales</taxon>
        <taxon>Roseobacteraceae</taxon>
        <taxon>Salipiger</taxon>
    </lineage>
</organism>
<dbReference type="GO" id="GO:0016616">
    <property type="term" value="F:oxidoreductase activity, acting on the CH-OH group of donors, NAD or NADP as acceptor"/>
    <property type="evidence" value="ECO:0007669"/>
    <property type="project" value="TreeGrafter"/>
</dbReference>
<dbReference type="NCBIfam" id="NF009466">
    <property type="entry name" value="PRK12826.1-2"/>
    <property type="match status" value="1"/>
</dbReference>
<dbReference type="AlphaFoldDB" id="S9R176"/>
<dbReference type="InterPro" id="IPR020904">
    <property type="entry name" value="Sc_DH/Rdtase_CS"/>
</dbReference>
<dbReference type="FunFam" id="3.40.50.720:FF:000084">
    <property type="entry name" value="Short-chain dehydrogenase reductase"/>
    <property type="match status" value="1"/>
</dbReference>
<dbReference type="RefSeq" id="WP_020039623.1">
    <property type="nucleotide sequence ID" value="NZ_KE557273.1"/>
</dbReference>
<evidence type="ECO:0000256" key="1">
    <source>
        <dbReference type="ARBA" id="ARBA00006484"/>
    </source>
</evidence>
<name>S9R176_9RHOB</name>
<dbReference type="EMBL" id="APVH01000008">
    <property type="protein sequence ID" value="EPX85693.1"/>
    <property type="molecule type" value="Genomic_DNA"/>
</dbReference>
<evidence type="ECO:0000313" key="4">
    <source>
        <dbReference type="Proteomes" id="UP000015347"/>
    </source>
</evidence>
<dbReference type="PANTHER" id="PTHR42760">
    <property type="entry name" value="SHORT-CHAIN DEHYDROGENASES/REDUCTASES FAMILY MEMBER"/>
    <property type="match status" value="1"/>
</dbReference>
<dbReference type="InterPro" id="IPR002347">
    <property type="entry name" value="SDR_fam"/>
</dbReference>
<keyword evidence="2" id="KW-0560">Oxidoreductase</keyword>
<dbReference type="Gene3D" id="3.40.50.720">
    <property type="entry name" value="NAD(P)-binding Rossmann-like Domain"/>
    <property type="match status" value="1"/>
</dbReference>
<keyword evidence="4" id="KW-1185">Reference proteome</keyword>
<dbReference type="PRINTS" id="PR00081">
    <property type="entry name" value="GDHRDH"/>
</dbReference>
<dbReference type="HOGENOM" id="CLU_010194_1_0_5"/>
<proteinExistence type="inferred from homology"/>
<accession>S9R176</accession>
<evidence type="ECO:0000256" key="2">
    <source>
        <dbReference type="ARBA" id="ARBA00023002"/>
    </source>
</evidence>
<dbReference type="PRINTS" id="PR00080">
    <property type="entry name" value="SDRFAMILY"/>
</dbReference>
<comment type="similarity">
    <text evidence="1">Belongs to the short-chain dehydrogenases/reductases (SDR) family.</text>
</comment>
<reference evidence="4" key="1">
    <citation type="journal article" date="2014" name="Stand. Genomic Sci.">
        <title>Genome sequence of the exopolysaccharide-producing Salipiger mucosus type strain (DSM 16094(T)), a moderately halophilic member of the Roseobacter clade.</title>
        <authorList>
            <person name="Riedel T."/>
            <person name="Spring S."/>
            <person name="Fiebig A."/>
            <person name="Petersen J."/>
            <person name="Kyrpides N.C."/>
            <person name="Goker M."/>
            <person name="Klenk H.P."/>
        </authorList>
    </citation>
    <scope>NUCLEOTIDE SEQUENCE [LARGE SCALE GENOMIC DNA]</scope>
    <source>
        <strain evidence="4">DSM 16094</strain>
    </source>
</reference>